<evidence type="ECO:0000313" key="1">
    <source>
        <dbReference type="EMBL" id="KVV51506.1"/>
    </source>
</evidence>
<evidence type="ECO:0000313" key="2">
    <source>
        <dbReference type="Proteomes" id="UP000062317"/>
    </source>
</evidence>
<accession>A0A106EC89</accession>
<proteinExistence type="predicted"/>
<reference evidence="1 2" key="1">
    <citation type="submission" date="2015-11" db="EMBL/GenBank/DDBJ databases">
        <title>Expanding the genomic diversity of Burkholderia species for the development of highly accurate diagnostics.</title>
        <authorList>
            <person name="Sahl J."/>
            <person name="Keim P."/>
            <person name="Wagner D."/>
        </authorList>
    </citation>
    <scope>NUCLEOTIDE SEQUENCE [LARGE SCALE GENOMIC DNA]</scope>
    <source>
        <strain evidence="1 2">MSMB1301WGS</strain>
    </source>
</reference>
<sequence>MIGPGEPRKRIRYDANVCGGDFRDVRERFDTWKRESRIHRPERRVFDGKDEVRELNHTVYAGPDSAQRALVARCAPSDPFALAVRLAADGRTLWLVMAAYDA</sequence>
<comment type="caution">
    <text evidence="1">The sequence shown here is derived from an EMBL/GenBank/DDBJ whole genome shotgun (WGS) entry which is preliminary data.</text>
</comment>
<dbReference type="RefSeq" id="WP_060104525.1">
    <property type="nucleotide sequence ID" value="NZ_LPEQ01000048.1"/>
</dbReference>
<dbReference type="EMBL" id="LPEQ01000048">
    <property type="protein sequence ID" value="KVV51506.1"/>
    <property type="molecule type" value="Genomic_DNA"/>
</dbReference>
<name>A0A106EC89_9BURK</name>
<organism evidence="1 2">
    <name type="scientific">Burkholderia territorii</name>
    <dbReference type="NCBI Taxonomy" id="1503055"/>
    <lineage>
        <taxon>Bacteria</taxon>
        <taxon>Pseudomonadati</taxon>
        <taxon>Pseudomonadota</taxon>
        <taxon>Betaproteobacteria</taxon>
        <taxon>Burkholderiales</taxon>
        <taxon>Burkholderiaceae</taxon>
        <taxon>Burkholderia</taxon>
        <taxon>Burkholderia cepacia complex</taxon>
    </lineage>
</organism>
<protein>
    <submittedName>
        <fullName evidence="1">Uncharacterized protein</fullName>
    </submittedName>
</protein>
<dbReference type="Proteomes" id="UP000062317">
    <property type="component" value="Unassembled WGS sequence"/>
</dbReference>
<dbReference type="AlphaFoldDB" id="A0A106EC89"/>
<gene>
    <name evidence="1" type="ORF">WT27_29910</name>
</gene>
<keyword evidence="2" id="KW-1185">Reference proteome</keyword>